<reference evidence="2 3" key="1">
    <citation type="journal article" date="2012" name="Science">
        <title>The Paleozoic origin of enzymatic lignin decomposition reconstructed from 31 fungal genomes.</title>
        <authorList>
            <person name="Floudas D."/>
            <person name="Binder M."/>
            <person name="Riley R."/>
            <person name="Barry K."/>
            <person name="Blanchette R.A."/>
            <person name="Henrissat B."/>
            <person name="Martinez A.T."/>
            <person name="Otillar R."/>
            <person name="Spatafora J.W."/>
            <person name="Yadav J.S."/>
            <person name="Aerts A."/>
            <person name="Benoit I."/>
            <person name="Boyd A."/>
            <person name="Carlson A."/>
            <person name="Copeland A."/>
            <person name="Coutinho P.M."/>
            <person name="de Vries R.P."/>
            <person name="Ferreira P."/>
            <person name="Findley K."/>
            <person name="Foster B."/>
            <person name="Gaskell J."/>
            <person name="Glotzer D."/>
            <person name="Gorecki P."/>
            <person name="Heitman J."/>
            <person name="Hesse C."/>
            <person name="Hori C."/>
            <person name="Igarashi K."/>
            <person name="Jurgens J.A."/>
            <person name="Kallen N."/>
            <person name="Kersten P."/>
            <person name="Kohler A."/>
            <person name="Kuees U."/>
            <person name="Kumar T.K.A."/>
            <person name="Kuo A."/>
            <person name="LaButti K."/>
            <person name="Larrondo L.F."/>
            <person name="Lindquist E."/>
            <person name="Ling A."/>
            <person name="Lombard V."/>
            <person name="Lucas S."/>
            <person name="Lundell T."/>
            <person name="Martin R."/>
            <person name="McLaughlin D.J."/>
            <person name="Morgenstern I."/>
            <person name="Morin E."/>
            <person name="Murat C."/>
            <person name="Nagy L.G."/>
            <person name="Nolan M."/>
            <person name="Ohm R.A."/>
            <person name="Patyshakuliyeva A."/>
            <person name="Rokas A."/>
            <person name="Ruiz-Duenas F.J."/>
            <person name="Sabat G."/>
            <person name="Salamov A."/>
            <person name="Samejima M."/>
            <person name="Schmutz J."/>
            <person name="Slot J.C."/>
            <person name="St John F."/>
            <person name="Stenlid J."/>
            <person name="Sun H."/>
            <person name="Sun S."/>
            <person name="Syed K."/>
            <person name="Tsang A."/>
            <person name="Wiebenga A."/>
            <person name="Young D."/>
            <person name="Pisabarro A."/>
            <person name="Eastwood D.C."/>
            <person name="Martin F."/>
            <person name="Cullen D."/>
            <person name="Grigoriev I.V."/>
            <person name="Hibbett D.S."/>
        </authorList>
    </citation>
    <scope>NUCLEOTIDE SEQUENCE [LARGE SCALE GENOMIC DNA]</scope>
    <source>
        <strain evidence="2 3">DJM-731 SS1</strain>
    </source>
</reference>
<dbReference type="AlphaFoldDB" id="M5GG95"/>
<proteinExistence type="predicted"/>
<protein>
    <submittedName>
        <fullName evidence="2">Uncharacterized protein</fullName>
    </submittedName>
</protein>
<keyword evidence="1" id="KW-0472">Membrane</keyword>
<keyword evidence="3" id="KW-1185">Reference proteome</keyword>
<evidence type="ECO:0000313" key="3">
    <source>
        <dbReference type="Proteomes" id="UP000030653"/>
    </source>
</evidence>
<evidence type="ECO:0000313" key="2">
    <source>
        <dbReference type="EMBL" id="EJU05098.1"/>
    </source>
</evidence>
<gene>
    <name evidence="2" type="ORF">DACRYDRAFT_104984</name>
</gene>
<dbReference type="GeneID" id="63683071"/>
<dbReference type="EMBL" id="JH795857">
    <property type="protein sequence ID" value="EJU05098.1"/>
    <property type="molecule type" value="Genomic_DNA"/>
</dbReference>
<evidence type="ECO:0000256" key="1">
    <source>
        <dbReference type="SAM" id="Phobius"/>
    </source>
</evidence>
<dbReference type="Proteomes" id="UP000030653">
    <property type="component" value="Unassembled WGS sequence"/>
</dbReference>
<feature type="transmembrane region" description="Helical" evidence="1">
    <location>
        <begin position="6"/>
        <end position="25"/>
    </location>
</feature>
<keyword evidence="1" id="KW-1133">Transmembrane helix</keyword>
<accession>M5GG95</accession>
<feature type="transmembrane region" description="Helical" evidence="1">
    <location>
        <begin position="37"/>
        <end position="61"/>
    </location>
</feature>
<organism evidence="2 3">
    <name type="scientific">Dacryopinax primogenitus (strain DJM 731)</name>
    <name type="common">Brown rot fungus</name>
    <dbReference type="NCBI Taxonomy" id="1858805"/>
    <lineage>
        <taxon>Eukaryota</taxon>
        <taxon>Fungi</taxon>
        <taxon>Dikarya</taxon>
        <taxon>Basidiomycota</taxon>
        <taxon>Agaricomycotina</taxon>
        <taxon>Dacrymycetes</taxon>
        <taxon>Dacrymycetales</taxon>
        <taxon>Dacrymycetaceae</taxon>
        <taxon>Dacryopinax</taxon>
    </lineage>
</organism>
<dbReference type="RefSeq" id="XP_040631992.1">
    <property type="nucleotide sequence ID" value="XM_040768009.1"/>
</dbReference>
<name>M5GG95_DACPD</name>
<feature type="transmembrane region" description="Helical" evidence="1">
    <location>
        <begin position="81"/>
        <end position="103"/>
    </location>
</feature>
<sequence length="193" mass="21982">MAIFGVFLAWAIGGGLIVFRAWIIYKNYLKFSTFWFGILWASAWVPGLVIMSMMSSLWATSSVDVQYLSVPGLCAILNKPSYLWVTVAWDMFFQGSICLLLIYKAYQNGYLRTDSTWELMACLIIDGIFYNVVILGRCQELPREKGGPTVDAAMNILNLISFFALPEPLVFFAYVCTKLDNFDRVDWKVPVFE</sequence>
<dbReference type="HOGENOM" id="CLU_1408714_0_0_1"/>
<keyword evidence="1" id="KW-0812">Transmembrane</keyword>
<feature type="transmembrane region" description="Helical" evidence="1">
    <location>
        <begin position="115"/>
        <end position="136"/>
    </location>
</feature>
<feature type="transmembrane region" description="Helical" evidence="1">
    <location>
        <begin position="156"/>
        <end position="176"/>
    </location>
</feature>